<dbReference type="Proteomes" id="UP000724874">
    <property type="component" value="Unassembled WGS sequence"/>
</dbReference>
<sequence length="217" mass="24174">MDWSKLRQTQYRRQYRRHHGPSQALALSLTSQRTVGYQGPHAPNTLLDQSTFQPCPIQYSQPAGHPESSSATSHKAVVQLLVTLFQHHSCPITPSIQLQTVEYPKPSNTSPLLLGPHAEPPMFSTDWETRPPLDYSNFSIAVFSQGRHLPSASLAATSTTREQKHDKSADEPSSSSLPSASDNENLHQSVRLLDHLNEIEKMVILNIQHPSTLEGTR</sequence>
<feature type="region of interest" description="Disordered" evidence="1">
    <location>
        <begin position="1"/>
        <end position="23"/>
    </location>
</feature>
<organism evidence="2 3">
    <name type="scientific">Gymnopilus junonius</name>
    <name type="common">Spectacular rustgill mushroom</name>
    <name type="synonym">Gymnopilus spectabilis subsp. junonius</name>
    <dbReference type="NCBI Taxonomy" id="109634"/>
    <lineage>
        <taxon>Eukaryota</taxon>
        <taxon>Fungi</taxon>
        <taxon>Dikarya</taxon>
        <taxon>Basidiomycota</taxon>
        <taxon>Agaricomycotina</taxon>
        <taxon>Agaricomycetes</taxon>
        <taxon>Agaricomycetidae</taxon>
        <taxon>Agaricales</taxon>
        <taxon>Agaricineae</taxon>
        <taxon>Hymenogastraceae</taxon>
        <taxon>Gymnopilus</taxon>
    </lineage>
</organism>
<feature type="compositionally biased region" description="Low complexity" evidence="1">
    <location>
        <begin position="171"/>
        <end position="183"/>
    </location>
</feature>
<protein>
    <submittedName>
        <fullName evidence="2">Uncharacterized protein</fullName>
    </submittedName>
</protein>
<comment type="caution">
    <text evidence="2">The sequence shown here is derived from an EMBL/GenBank/DDBJ whole genome shotgun (WGS) entry which is preliminary data.</text>
</comment>
<evidence type="ECO:0000313" key="3">
    <source>
        <dbReference type="Proteomes" id="UP000724874"/>
    </source>
</evidence>
<dbReference type="EMBL" id="JADNYJ010000190">
    <property type="protein sequence ID" value="KAF8875859.1"/>
    <property type="molecule type" value="Genomic_DNA"/>
</dbReference>
<keyword evidence="3" id="KW-1185">Reference proteome</keyword>
<feature type="compositionally biased region" description="Basic and acidic residues" evidence="1">
    <location>
        <begin position="161"/>
        <end position="170"/>
    </location>
</feature>
<evidence type="ECO:0000313" key="2">
    <source>
        <dbReference type="EMBL" id="KAF8875859.1"/>
    </source>
</evidence>
<evidence type="ECO:0000256" key="1">
    <source>
        <dbReference type="SAM" id="MobiDB-lite"/>
    </source>
</evidence>
<reference evidence="2" key="1">
    <citation type="submission" date="2020-11" db="EMBL/GenBank/DDBJ databases">
        <authorList>
            <consortium name="DOE Joint Genome Institute"/>
            <person name="Ahrendt S."/>
            <person name="Riley R."/>
            <person name="Andreopoulos W."/>
            <person name="LaButti K."/>
            <person name="Pangilinan J."/>
            <person name="Ruiz-duenas F.J."/>
            <person name="Barrasa J.M."/>
            <person name="Sanchez-Garcia M."/>
            <person name="Camarero S."/>
            <person name="Miyauchi S."/>
            <person name="Serrano A."/>
            <person name="Linde D."/>
            <person name="Babiker R."/>
            <person name="Drula E."/>
            <person name="Ayuso-Fernandez I."/>
            <person name="Pacheco R."/>
            <person name="Padilla G."/>
            <person name="Ferreira P."/>
            <person name="Barriuso J."/>
            <person name="Kellner H."/>
            <person name="Castanera R."/>
            <person name="Alfaro M."/>
            <person name="Ramirez L."/>
            <person name="Pisabarro A.G."/>
            <person name="Kuo A."/>
            <person name="Tritt A."/>
            <person name="Lipzen A."/>
            <person name="He G."/>
            <person name="Yan M."/>
            <person name="Ng V."/>
            <person name="Cullen D."/>
            <person name="Martin F."/>
            <person name="Rosso M.-N."/>
            <person name="Henrissat B."/>
            <person name="Hibbett D."/>
            <person name="Martinez A.T."/>
            <person name="Grigoriev I.V."/>
        </authorList>
    </citation>
    <scope>NUCLEOTIDE SEQUENCE</scope>
    <source>
        <strain evidence="2">AH 44721</strain>
    </source>
</reference>
<gene>
    <name evidence="2" type="ORF">CPB84DRAFT_1796244</name>
</gene>
<dbReference type="AlphaFoldDB" id="A0A9P5N941"/>
<name>A0A9P5N941_GYMJU</name>
<proteinExistence type="predicted"/>
<accession>A0A9P5N941</accession>
<feature type="region of interest" description="Disordered" evidence="1">
    <location>
        <begin position="155"/>
        <end position="185"/>
    </location>
</feature>